<proteinExistence type="predicted"/>
<name>A0A246IDD7_STEMA</name>
<evidence type="ECO:0000313" key="2">
    <source>
        <dbReference type="Proteomes" id="UP000197090"/>
    </source>
</evidence>
<evidence type="ECO:0000313" key="1">
    <source>
        <dbReference type="EMBL" id="OWQ78041.1"/>
    </source>
</evidence>
<dbReference type="EMBL" id="NIVX01000026">
    <property type="protein sequence ID" value="OWQ78041.1"/>
    <property type="molecule type" value="Genomic_DNA"/>
</dbReference>
<accession>A0A246IDD7</accession>
<gene>
    <name evidence="1" type="ORF">CEE63_03255</name>
</gene>
<comment type="caution">
    <text evidence="1">The sequence shown here is derived from an EMBL/GenBank/DDBJ whole genome shotgun (WGS) entry which is preliminary data.</text>
</comment>
<dbReference type="Proteomes" id="UP000197090">
    <property type="component" value="Unassembled WGS sequence"/>
</dbReference>
<protein>
    <submittedName>
        <fullName evidence="1">Uncharacterized protein</fullName>
    </submittedName>
</protein>
<sequence>MPGRRRLGRGPVSPPISEQLVQGRQILFYLHAFLGCRGGPWLKARPVVNEVAWVSACALAQNLGGDLQGHSNIF</sequence>
<reference evidence="1 2" key="1">
    <citation type="submission" date="2017-06" db="EMBL/GenBank/DDBJ databases">
        <authorList>
            <person name="Kim H.J."/>
            <person name="Triplett B.A."/>
        </authorList>
    </citation>
    <scope>NUCLEOTIDE SEQUENCE [LARGE SCALE GENOMIC DNA]</scope>
    <source>
        <strain evidence="1 2">594</strain>
    </source>
</reference>
<organism evidence="1 2">
    <name type="scientific">Stenotrophomonas maltophilia</name>
    <name type="common">Pseudomonas maltophilia</name>
    <name type="synonym">Xanthomonas maltophilia</name>
    <dbReference type="NCBI Taxonomy" id="40324"/>
    <lineage>
        <taxon>Bacteria</taxon>
        <taxon>Pseudomonadati</taxon>
        <taxon>Pseudomonadota</taxon>
        <taxon>Gammaproteobacteria</taxon>
        <taxon>Lysobacterales</taxon>
        <taxon>Lysobacteraceae</taxon>
        <taxon>Stenotrophomonas</taxon>
        <taxon>Stenotrophomonas maltophilia group</taxon>
    </lineage>
</organism>
<dbReference type="AlphaFoldDB" id="A0A246IDD7"/>